<dbReference type="EMBL" id="RQTJ01000002">
    <property type="protein sequence ID" value="RRA96746.1"/>
    <property type="molecule type" value="Genomic_DNA"/>
</dbReference>
<dbReference type="OrthoDB" id="9791538at2"/>
<protein>
    <submittedName>
        <fullName evidence="1">OsmC family peroxiredoxin</fullName>
    </submittedName>
</protein>
<evidence type="ECO:0000313" key="1">
    <source>
        <dbReference type="EMBL" id="RRA96746.1"/>
    </source>
</evidence>
<dbReference type="InterPro" id="IPR036102">
    <property type="entry name" value="OsmC/Ohrsf"/>
</dbReference>
<dbReference type="InterPro" id="IPR015946">
    <property type="entry name" value="KH_dom-like_a/b"/>
</dbReference>
<dbReference type="Pfam" id="PF02566">
    <property type="entry name" value="OsmC"/>
    <property type="match status" value="1"/>
</dbReference>
<evidence type="ECO:0000313" key="2">
    <source>
        <dbReference type="Proteomes" id="UP000268372"/>
    </source>
</evidence>
<dbReference type="SUPFAM" id="SSF82784">
    <property type="entry name" value="OsmC-like"/>
    <property type="match status" value="1"/>
</dbReference>
<organism evidence="1 2">
    <name type="scientific">Paenimyroides viscosum</name>
    <dbReference type="NCBI Taxonomy" id="2488729"/>
    <lineage>
        <taxon>Bacteria</taxon>
        <taxon>Pseudomonadati</taxon>
        <taxon>Bacteroidota</taxon>
        <taxon>Flavobacteriia</taxon>
        <taxon>Flavobacteriales</taxon>
        <taxon>Flavobacteriaceae</taxon>
        <taxon>Paenimyroides</taxon>
    </lineage>
</organism>
<dbReference type="AlphaFoldDB" id="A0A3P1B6K3"/>
<dbReference type="PANTHER" id="PTHR39624:SF2">
    <property type="entry name" value="OSMC-LIKE PROTEIN"/>
    <property type="match status" value="1"/>
</dbReference>
<dbReference type="RefSeq" id="WP_124898159.1">
    <property type="nucleotide sequence ID" value="NZ_RQTJ01000002.1"/>
</dbReference>
<reference evidence="1 2" key="1">
    <citation type="submission" date="2018-11" db="EMBL/GenBank/DDBJ databases">
        <title>Flavobacterium sp. nov., YIM 102796 draft genome.</title>
        <authorList>
            <person name="Li G."/>
            <person name="Jiang Y."/>
        </authorList>
    </citation>
    <scope>NUCLEOTIDE SEQUENCE [LARGE SCALE GENOMIC DNA]</scope>
    <source>
        <strain evidence="1 2">YIM 102796</strain>
    </source>
</reference>
<comment type="caution">
    <text evidence="1">The sequence shown here is derived from an EMBL/GenBank/DDBJ whole genome shotgun (WGS) entry which is preliminary data.</text>
</comment>
<name>A0A3P1B6K3_9FLAO</name>
<keyword evidence="2" id="KW-1185">Reference proteome</keyword>
<dbReference type="PANTHER" id="PTHR39624">
    <property type="entry name" value="PROTEIN INVOLVED IN RIMO-MEDIATED BETA-METHYLTHIOLATION OF RIBOSOMAL PROTEIN S12 YCAO"/>
    <property type="match status" value="1"/>
</dbReference>
<dbReference type="InterPro" id="IPR003718">
    <property type="entry name" value="OsmC/Ohr_fam"/>
</dbReference>
<proteinExistence type="predicted"/>
<dbReference type="Gene3D" id="3.30.300.20">
    <property type="match status" value="1"/>
</dbReference>
<sequence>MEKVTAKIGAENYKTVITSPTSEFITDMPIDEGGQNLGPKPKELLAAALAGCVAMTVKMYANRSKWLLEEVFVDVEIDTETTPGTTIFTKKVSFTDDLTDEQIKRLHVIAQKCPINKILQNPIEVKS</sequence>
<gene>
    <name evidence="1" type="ORF">EG242_01545</name>
</gene>
<accession>A0A3P1B6K3</accession>
<dbReference type="Proteomes" id="UP000268372">
    <property type="component" value="Unassembled WGS sequence"/>
</dbReference>